<evidence type="ECO:0000313" key="12">
    <source>
        <dbReference type="Proteomes" id="UP000184339"/>
    </source>
</evidence>
<keyword evidence="5 8" id="KW-0812">Transmembrane</keyword>
<keyword evidence="7 8" id="KW-0472">Membrane</keyword>
<dbReference type="InterPro" id="IPR003838">
    <property type="entry name" value="ABC3_permease_C"/>
</dbReference>
<comment type="subcellular location">
    <subcellularLocation>
        <location evidence="1">Cell membrane</location>
        <topology evidence="1">Multi-pass membrane protein</topology>
    </subcellularLocation>
</comment>
<feature type="transmembrane region" description="Helical" evidence="8">
    <location>
        <begin position="378"/>
        <end position="400"/>
    </location>
</feature>
<feature type="transmembrane region" description="Helical" evidence="8">
    <location>
        <begin position="274"/>
        <end position="298"/>
    </location>
</feature>
<keyword evidence="3" id="KW-0813">Transport</keyword>
<evidence type="ECO:0000259" key="10">
    <source>
        <dbReference type="Pfam" id="PF12704"/>
    </source>
</evidence>
<dbReference type="OrthoDB" id="9809768at2"/>
<dbReference type="RefSeq" id="WP_072783799.1">
    <property type="nucleotide sequence ID" value="NZ_FRCX01000004.1"/>
</dbReference>
<keyword evidence="12" id="KW-1185">Reference proteome</keyword>
<feature type="domain" description="ABC3 transporter permease C-terminal" evidence="9">
    <location>
        <begin position="276"/>
        <end position="410"/>
    </location>
</feature>
<dbReference type="GO" id="GO:0044874">
    <property type="term" value="P:lipoprotein localization to outer membrane"/>
    <property type="evidence" value="ECO:0007669"/>
    <property type="project" value="TreeGrafter"/>
</dbReference>
<feature type="transmembrane region" description="Helical" evidence="8">
    <location>
        <begin position="25"/>
        <end position="51"/>
    </location>
</feature>
<evidence type="ECO:0000256" key="8">
    <source>
        <dbReference type="SAM" id="Phobius"/>
    </source>
</evidence>
<feature type="domain" description="MacB-like periplasmic core" evidence="10">
    <location>
        <begin position="30"/>
        <end position="245"/>
    </location>
</feature>
<keyword evidence="6 8" id="KW-1133">Transmembrane helix</keyword>
<dbReference type="PANTHER" id="PTHR30489">
    <property type="entry name" value="LIPOPROTEIN-RELEASING SYSTEM TRANSMEMBRANE PROTEIN LOLE"/>
    <property type="match status" value="1"/>
</dbReference>
<evidence type="ECO:0000256" key="3">
    <source>
        <dbReference type="ARBA" id="ARBA00022448"/>
    </source>
</evidence>
<dbReference type="InterPro" id="IPR051447">
    <property type="entry name" value="Lipoprotein-release_system"/>
</dbReference>
<evidence type="ECO:0000256" key="1">
    <source>
        <dbReference type="ARBA" id="ARBA00004651"/>
    </source>
</evidence>
<feature type="transmembrane region" description="Helical" evidence="8">
    <location>
        <begin position="319"/>
        <end position="346"/>
    </location>
</feature>
<accession>A0A1M7NM64</accession>
<protein>
    <submittedName>
        <fullName evidence="11">Lipoprotein-releasing system permease protein</fullName>
    </submittedName>
</protein>
<name>A0A1M7NM64_9BURK</name>
<dbReference type="STRING" id="551987.SAMN05192549_10453"/>
<keyword evidence="4" id="KW-1003">Cell membrane</keyword>
<dbReference type="NCBIfam" id="TIGR02212">
    <property type="entry name" value="lolCE"/>
    <property type="match status" value="1"/>
</dbReference>
<dbReference type="PANTHER" id="PTHR30489:SF0">
    <property type="entry name" value="LIPOPROTEIN-RELEASING SYSTEM TRANSMEMBRANE PROTEIN LOLE"/>
    <property type="match status" value="1"/>
</dbReference>
<dbReference type="Proteomes" id="UP000184339">
    <property type="component" value="Unassembled WGS sequence"/>
</dbReference>
<evidence type="ECO:0000256" key="4">
    <source>
        <dbReference type="ARBA" id="ARBA00022475"/>
    </source>
</evidence>
<evidence type="ECO:0000256" key="7">
    <source>
        <dbReference type="ARBA" id="ARBA00023136"/>
    </source>
</evidence>
<reference evidence="12" key="1">
    <citation type="submission" date="2016-11" db="EMBL/GenBank/DDBJ databases">
        <authorList>
            <person name="Varghese N."/>
            <person name="Submissions S."/>
        </authorList>
    </citation>
    <scope>NUCLEOTIDE SEQUENCE [LARGE SCALE GENOMIC DNA]</scope>
    <source>
        <strain evidence="12">Sac-22</strain>
    </source>
</reference>
<evidence type="ECO:0000313" key="11">
    <source>
        <dbReference type="EMBL" id="SHN04982.1"/>
    </source>
</evidence>
<evidence type="ECO:0000259" key="9">
    <source>
        <dbReference type="Pfam" id="PF02687"/>
    </source>
</evidence>
<dbReference type="InterPro" id="IPR025857">
    <property type="entry name" value="MacB_PCD"/>
</dbReference>
<comment type="similarity">
    <text evidence="2">Belongs to the ABC-4 integral membrane protein family. LolC/E subfamily.</text>
</comment>
<dbReference type="EMBL" id="FRCX01000004">
    <property type="protein sequence ID" value="SHN04982.1"/>
    <property type="molecule type" value="Genomic_DNA"/>
</dbReference>
<dbReference type="InterPro" id="IPR011925">
    <property type="entry name" value="LolCE_TM"/>
</dbReference>
<keyword evidence="11" id="KW-0449">Lipoprotein</keyword>
<dbReference type="GO" id="GO:0042953">
    <property type="term" value="P:lipoprotein transport"/>
    <property type="evidence" value="ECO:0007669"/>
    <property type="project" value="InterPro"/>
</dbReference>
<dbReference type="AlphaFoldDB" id="A0A1M7NM64"/>
<evidence type="ECO:0000256" key="6">
    <source>
        <dbReference type="ARBA" id="ARBA00022989"/>
    </source>
</evidence>
<organism evidence="11 12">
    <name type="scientific">Duganella sacchari</name>
    <dbReference type="NCBI Taxonomy" id="551987"/>
    <lineage>
        <taxon>Bacteria</taxon>
        <taxon>Pseudomonadati</taxon>
        <taxon>Pseudomonadota</taxon>
        <taxon>Betaproteobacteria</taxon>
        <taxon>Burkholderiales</taxon>
        <taxon>Oxalobacteraceae</taxon>
        <taxon>Telluria group</taxon>
        <taxon>Duganella</taxon>
    </lineage>
</organism>
<proteinExistence type="inferred from homology"/>
<dbReference type="GO" id="GO:0098797">
    <property type="term" value="C:plasma membrane protein complex"/>
    <property type="evidence" value="ECO:0007669"/>
    <property type="project" value="TreeGrafter"/>
</dbReference>
<gene>
    <name evidence="11" type="ORF">SAMN05192549_10453</name>
</gene>
<sequence>MQLPYECQIGLRYLRAGRRSGRNSFISFMSLVSIAGVGLGVAALIVVLSIMNGFQRDVGARMVAVLSHIEIYDARGILNDWQATARDAARNPAVQAAAPFVELPGMLLQEGEMKPALLRGILPEQETRVADFMQGKNAAALAALKPGAFQIVLGAELAKALHVKTGDNVVLAIPSQQASLSSAMPQTRRFTVAGTFDVGHFEFDSGMAFVHLADAEQVLHVDAPIGLRLRIADANQAPQVARELKFSLNGNYLVRDWTQRNATWFAAVQSQKHMMFIILTLIVAVAAFNVVAMLVMSVTDKRADIAILRTLGASPPSIMKIFVVQGLLSGLLGVLAGTVFGVLVAWNLPGIASGIEHVLGVQILDKNIYFITSVPSQLLWSDVGGVVGVAVLLSFLSTLYPSWWATRTNPAEALRYE</sequence>
<dbReference type="Pfam" id="PF02687">
    <property type="entry name" value="FtsX"/>
    <property type="match status" value="1"/>
</dbReference>
<evidence type="ECO:0000256" key="2">
    <source>
        <dbReference type="ARBA" id="ARBA00005236"/>
    </source>
</evidence>
<evidence type="ECO:0000256" key="5">
    <source>
        <dbReference type="ARBA" id="ARBA00022692"/>
    </source>
</evidence>
<dbReference type="Pfam" id="PF12704">
    <property type="entry name" value="MacB_PCD"/>
    <property type="match status" value="1"/>
</dbReference>